<gene>
    <name evidence="1" type="ORF">GGR27_003605</name>
</gene>
<evidence type="ECO:0000313" key="1">
    <source>
        <dbReference type="EMBL" id="NJC28086.1"/>
    </source>
</evidence>
<dbReference type="Proteomes" id="UP000770785">
    <property type="component" value="Unassembled WGS sequence"/>
</dbReference>
<proteinExistence type="predicted"/>
<evidence type="ECO:0000313" key="2">
    <source>
        <dbReference type="Proteomes" id="UP000770785"/>
    </source>
</evidence>
<accession>A0ABX0XGT3</accession>
<dbReference type="EMBL" id="JAATJH010000008">
    <property type="protein sequence ID" value="NJC28086.1"/>
    <property type="molecule type" value="Genomic_DNA"/>
</dbReference>
<sequence>MDSLFILTLFLSNPIVNEFSSTLNVERLTQRITIEKINHSNLSALSVDNFCIEFSDIQVCGEALLSSSADKRSHLVFFKTHDDTMWNHIESYVMSNFSSIQNMNHVSNAVAPPTFFSFPKFVYNKMSYGISVVRAKDKPLGKNETQIFIKIRVS</sequence>
<organism evidence="1 2">
    <name type="scientific">Neolewinella antarctica</name>
    <dbReference type="NCBI Taxonomy" id="442734"/>
    <lineage>
        <taxon>Bacteria</taxon>
        <taxon>Pseudomonadati</taxon>
        <taxon>Bacteroidota</taxon>
        <taxon>Saprospiria</taxon>
        <taxon>Saprospirales</taxon>
        <taxon>Lewinellaceae</taxon>
        <taxon>Neolewinella</taxon>
    </lineage>
</organism>
<keyword evidence="2" id="KW-1185">Reference proteome</keyword>
<comment type="caution">
    <text evidence="1">The sequence shown here is derived from an EMBL/GenBank/DDBJ whole genome shotgun (WGS) entry which is preliminary data.</text>
</comment>
<reference evidence="1 2" key="1">
    <citation type="submission" date="2020-03" db="EMBL/GenBank/DDBJ databases">
        <title>Genomic Encyclopedia of Type Strains, Phase IV (KMG-IV): sequencing the most valuable type-strain genomes for metagenomic binning, comparative biology and taxonomic classification.</title>
        <authorList>
            <person name="Goeker M."/>
        </authorList>
    </citation>
    <scope>NUCLEOTIDE SEQUENCE [LARGE SCALE GENOMIC DNA]</scope>
    <source>
        <strain evidence="1 2">DSM 105096</strain>
    </source>
</reference>
<name>A0ABX0XGT3_9BACT</name>
<protein>
    <submittedName>
        <fullName evidence="1">Uncharacterized protein</fullName>
    </submittedName>
</protein>